<evidence type="ECO:0000313" key="2">
    <source>
        <dbReference type="EMBL" id="GAG52048.1"/>
    </source>
</evidence>
<dbReference type="Gene3D" id="3.40.50.1110">
    <property type="entry name" value="SGNH hydrolase"/>
    <property type="match status" value="1"/>
</dbReference>
<sequence length="182" mass="20046">SLPYTNALDNIVIVEQGKKGYENVDCVFINRGVDGDSTKGMLSRLTSELPALNPDYVIVWGGINDVFMGRQPAEVMEILRQIYQKTFEIGAIPIACTLTSVRGASPVVQRIQELNESIKAHSDLEGIMLADLYTATSDMEGRLLSWYSSDGAHLNMEGNRVIAATVYAEVVDGILDEYAQKR</sequence>
<dbReference type="Pfam" id="PF13472">
    <property type="entry name" value="Lipase_GDSL_2"/>
    <property type="match status" value="1"/>
</dbReference>
<dbReference type="AlphaFoldDB" id="X0YUR5"/>
<dbReference type="EMBL" id="BARS01050873">
    <property type="protein sequence ID" value="GAG52048.1"/>
    <property type="molecule type" value="Genomic_DNA"/>
</dbReference>
<accession>X0YUR5</accession>
<dbReference type="PANTHER" id="PTHR30383">
    <property type="entry name" value="THIOESTERASE 1/PROTEASE 1/LYSOPHOSPHOLIPASE L1"/>
    <property type="match status" value="1"/>
</dbReference>
<evidence type="ECO:0000259" key="1">
    <source>
        <dbReference type="Pfam" id="PF13472"/>
    </source>
</evidence>
<organism evidence="2">
    <name type="scientific">marine sediment metagenome</name>
    <dbReference type="NCBI Taxonomy" id="412755"/>
    <lineage>
        <taxon>unclassified sequences</taxon>
        <taxon>metagenomes</taxon>
        <taxon>ecological metagenomes</taxon>
    </lineage>
</organism>
<dbReference type="InterPro" id="IPR013830">
    <property type="entry name" value="SGNH_hydro"/>
</dbReference>
<protein>
    <recommendedName>
        <fullName evidence="1">SGNH hydrolase-type esterase domain-containing protein</fullName>
    </recommendedName>
</protein>
<dbReference type="InterPro" id="IPR051532">
    <property type="entry name" value="Ester_Hydrolysis_Enzymes"/>
</dbReference>
<dbReference type="InterPro" id="IPR036514">
    <property type="entry name" value="SGNH_hydro_sf"/>
</dbReference>
<dbReference type="SUPFAM" id="SSF52266">
    <property type="entry name" value="SGNH hydrolase"/>
    <property type="match status" value="1"/>
</dbReference>
<feature type="non-terminal residue" evidence="2">
    <location>
        <position position="1"/>
    </location>
</feature>
<proteinExistence type="predicted"/>
<reference evidence="2" key="1">
    <citation type="journal article" date="2014" name="Front. Microbiol.">
        <title>High frequency of phylogenetically diverse reductive dehalogenase-homologous genes in deep subseafloor sedimentary metagenomes.</title>
        <authorList>
            <person name="Kawai M."/>
            <person name="Futagami T."/>
            <person name="Toyoda A."/>
            <person name="Takaki Y."/>
            <person name="Nishi S."/>
            <person name="Hori S."/>
            <person name="Arai W."/>
            <person name="Tsubouchi T."/>
            <person name="Morono Y."/>
            <person name="Uchiyama I."/>
            <person name="Ito T."/>
            <person name="Fujiyama A."/>
            <person name="Inagaki F."/>
            <person name="Takami H."/>
        </authorList>
    </citation>
    <scope>NUCLEOTIDE SEQUENCE</scope>
    <source>
        <strain evidence="2">Expedition CK06-06</strain>
    </source>
</reference>
<comment type="caution">
    <text evidence="2">The sequence shown here is derived from an EMBL/GenBank/DDBJ whole genome shotgun (WGS) entry which is preliminary data.</text>
</comment>
<dbReference type="PANTHER" id="PTHR30383:SF5">
    <property type="entry name" value="SGNH HYDROLASE-TYPE ESTERASE DOMAIN-CONTAINING PROTEIN"/>
    <property type="match status" value="1"/>
</dbReference>
<dbReference type="GO" id="GO:0004622">
    <property type="term" value="F:phosphatidylcholine lysophospholipase activity"/>
    <property type="evidence" value="ECO:0007669"/>
    <property type="project" value="TreeGrafter"/>
</dbReference>
<feature type="domain" description="SGNH hydrolase-type esterase" evidence="1">
    <location>
        <begin position="28"/>
        <end position="161"/>
    </location>
</feature>
<gene>
    <name evidence="2" type="ORF">S01H1_75874</name>
</gene>
<name>X0YUR5_9ZZZZ</name>